<sequence length="48" mass="5276">MILHFRVGDLCINNTDLSPVSSCALLCMTLQSHTKQCAYSETPHTAHS</sequence>
<accession>A0ABN9B0X2</accession>
<name>A0ABN9B0X2_9NEOB</name>
<evidence type="ECO:0000313" key="2">
    <source>
        <dbReference type="Proteomes" id="UP001162483"/>
    </source>
</evidence>
<dbReference type="EMBL" id="CATNWA010002037">
    <property type="protein sequence ID" value="CAI9541856.1"/>
    <property type="molecule type" value="Genomic_DNA"/>
</dbReference>
<proteinExistence type="predicted"/>
<gene>
    <name evidence="1" type="ORF">SPARVUS_LOCUS1996684</name>
</gene>
<keyword evidence="2" id="KW-1185">Reference proteome</keyword>
<protein>
    <submittedName>
        <fullName evidence="1">Uncharacterized protein</fullName>
    </submittedName>
</protein>
<reference evidence="1" key="1">
    <citation type="submission" date="2023-05" db="EMBL/GenBank/DDBJ databases">
        <authorList>
            <person name="Stuckert A."/>
        </authorList>
    </citation>
    <scope>NUCLEOTIDE SEQUENCE</scope>
</reference>
<organism evidence="1 2">
    <name type="scientific">Staurois parvus</name>
    <dbReference type="NCBI Taxonomy" id="386267"/>
    <lineage>
        <taxon>Eukaryota</taxon>
        <taxon>Metazoa</taxon>
        <taxon>Chordata</taxon>
        <taxon>Craniata</taxon>
        <taxon>Vertebrata</taxon>
        <taxon>Euteleostomi</taxon>
        <taxon>Amphibia</taxon>
        <taxon>Batrachia</taxon>
        <taxon>Anura</taxon>
        <taxon>Neobatrachia</taxon>
        <taxon>Ranoidea</taxon>
        <taxon>Ranidae</taxon>
        <taxon>Staurois</taxon>
    </lineage>
</organism>
<comment type="caution">
    <text evidence="1">The sequence shown here is derived from an EMBL/GenBank/DDBJ whole genome shotgun (WGS) entry which is preliminary data.</text>
</comment>
<evidence type="ECO:0000313" key="1">
    <source>
        <dbReference type="EMBL" id="CAI9541856.1"/>
    </source>
</evidence>
<dbReference type="Proteomes" id="UP001162483">
    <property type="component" value="Unassembled WGS sequence"/>
</dbReference>